<reference evidence="8 9" key="1">
    <citation type="submission" date="2021-03" db="EMBL/GenBank/DDBJ databases">
        <title>Sequencing the genomes of 1000 actinobacteria strains.</title>
        <authorList>
            <person name="Klenk H.-P."/>
        </authorList>
    </citation>
    <scope>NUCLEOTIDE SEQUENCE [LARGE SCALE GENOMIC DNA]</scope>
    <source>
        <strain evidence="8 9">DSM 14566</strain>
    </source>
</reference>
<keyword evidence="2 6" id="KW-0812">Transmembrane</keyword>
<feature type="transmembrane region" description="Helical" evidence="6">
    <location>
        <begin position="12"/>
        <end position="32"/>
    </location>
</feature>
<dbReference type="InterPro" id="IPR036259">
    <property type="entry name" value="MFS_trans_sf"/>
</dbReference>
<evidence type="ECO:0000313" key="9">
    <source>
        <dbReference type="Proteomes" id="UP001519290"/>
    </source>
</evidence>
<protein>
    <submittedName>
        <fullName evidence="8">Inositol transporter-like SP family MFS transporter</fullName>
    </submittedName>
</protein>
<feature type="transmembrane region" description="Helical" evidence="6">
    <location>
        <begin position="226"/>
        <end position="245"/>
    </location>
</feature>
<name>A0ABS4WW26_9MICO</name>
<feature type="transmembrane region" description="Helical" evidence="6">
    <location>
        <begin position="265"/>
        <end position="285"/>
    </location>
</feature>
<organism evidence="8 9">
    <name type="scientific">Brachybacterium sacelli</name>
    <dbReference type="NCBI Taxonomy" id="173364"/>
    <lineage>
        <taxon>Bacteria</taxon>
        <taxon>Bacillati</taxon>
        <taxon>Actinomycetota</taxon>
        <taxon>Actinomycetes</taxon>
        <taxon>Micrococcales</taxon>
        <taxon>Dermabacteraceae</taxon>
        <taxon>Brachybacterium</taxon>
    </lineage>
</organism>
<feature type="transmembrane region" description="Helical" evidence="6">
    <location>
        <begin position="106"/>
        <end position="125"/>
    </location>
</feature>
<feature type="transmembrane region" description="Helical" evidence="6">
    <location>
        <begin position="297"/>
        <end position="315"/>
    </location>
</feature>
<accession>A0ABS4WW26</accession>
<feature type="transmembrane region" description="Helical" evidence="6">
    <location>
        <begin position="146"/>
        <end position="166"/>
    </location>
</feature>
<feature type="transmembrane region" description="Helical" evidence="6">
    <location>
        <begin position="172"/>
        <end position="191"/>
    </location>
</feature>
<keyword evidence="3 6" id="KW-1133">Transmembrane helix</keyword>
<feature type="transmembrane region" description="Helical" evidence="6">
    <location>
        <begin position="361"/>
        <end position="380"/>
    </location>
</feature>
<evidence type="ECO:0000256" key="6">
    <source>
        <dbReference type="SAM" id="Phobius"/>
    </source>
</evidence>
<evidence type="ECO:0000256" key="4">
    <source>
        <dbReference type="ARBA" id="ARBA00023136"/>
    </source>
</evidence>
<feature type="region of interest" description="Disordered" evidence="5">
    <location>
        <begin position="430"/>
        <end position="461"/>
    </location>
</feature>
<evidence type="ECO:0000313" key="8">
    <source>
        <dbReference type="EMBL" id="MBP2380402.1"/>
    </source>
</evidence>
<feature type="domain" description="Major facilitator superfamily (MFS) profile" evidence="7">
    <location>
        <begin position="13"/>
        <end position="409"/>
    </location>
</feature>
<evidence type="ECO:0000256" key="5">
    <source>
        <dbReference type="SAM" id="MobiDB-lite"/>
    </source>
</evidence>
<evidence type="ECO:0000259" key="7">
    <source>
        <dbReference type="PROSITE" id="PS50850"/>
    </source>
</evidence>
<comment type="caution">
    <text evidence="8">The sequence shown here is derived from an EMBL/GenBank/DDBJ whole genome shotgun (WGS) entry which is preliminary data.</text>
</comment>
<sequence length="461" mass="48289">MRPRTAHKAPPSPWWVAIVCGMASYIDAAAIVSSGTALVLYQQTLGVTGGQIGILSAALTLSIAIGALTGGRLGDRFGRRKVFIVTMAMVVIGCMLLVLAPGFAGLFAGTVLLGLGSGADLPVSLSTISEAASSTNRGKLLGFSQIFWFGGILATNALSAIIGGLGQLGGQILFGHVGIVALAVLVLRVTIPESTTWSEAHTERASGVDTVRAQRTGIKDVLGKKIFLIPFLALLVFYTLTNIGANTGGQFGTYIAVNVVGLSVQVNSLIGIFGMPLGMLWGLWFMRIVDGRLRMHYFVFGAICLVVSYLLPVLLGFSIPVWLAMQVLNGLGGAFAFEAIMKVWSQESFPTLLRSSVQGSIIAVARVVAAGVALVTPALATTPKLLYGSLTAVVLIGVTAGWLGFRNSRFSTFDIEEKNLADAQAALSGGGLRADSTWTTQEPPVTPPMSAPSTQYAPTER</sequence>
<feature type="compositionally biased region" description="Polar residues" evidence="5">
    <location>
        <begin position="451"/>
        <end position="461"/>
    </location>
</feature>
<evidence type="ECO:0000256" key="3">
    <source>
        <dbReference type="ARBA" id="ARBA00022989"/>
    </source>
</evidence>
<dbReference type="RefSeq" id="WP_342592060.1">
    <property type="nucleotide sequence ID" value="NZ_BAAAJW010000008.1"/>
</dbReference>
<dbReference type="PROSITE" id="PS50850">
    <property type="entry name" value="MFS"/>
    <property type="match status" value="1"/>
</dbReference>
<keyword evidence="9" id="KW-1185">Reference proteome</keyword>
<feature type="transmembrane region" description="Helical" evidence="6">
    <location>
        <begin position="386"/>
        <end position="405"/>
    </location>
</feature>
<evidence type="ECO:0000256" key="2">
    <source>
        <dbReference type="ARBA" id="ARBA00022692"/>
    </source>
</evidence>
<dbReference type="InterPro" id="IPR020846">
    <property type="entry name" value="MFS_dom"/>
</dbReference>
<dbReference type="EMBL" id="JAGIOD010000001">
    <property type="protein sequence ID" value="MBP2380402.1"/>
    <property type="molecule type" value="Genomic_DNA"/>
</dbReference>
<dbReference type="Proteomes" id="UP001519290">
    <property type="component" value="Unassembled WGS sequence"/>
</dbReference>
<proteinExistence type="predicted"/>
<dbReference type="PANTHER" id="PTHR23508">
    <property type="entry name" value="CARBOXYLIC ACID TRANSPORTER PROTEIN HOMOLOG"/>
    <property type="match status" value="1"/>
</dbReference>
<comment type="subcellular location">
    <subcellularLocation>
        <location evidence="1">Cell membrane</location>
        <topology evidence="1">Multi-pass membrane protein</topology>
    </subcellularLocation>
</comment>
<dbReference type="SUPFAM" id="SSF103473">
    <property type="entry name" value="MFS general substrate transporter"/>
    <property type="match status" value="1"/>
</dbReference>
<dbReference type="InterPro" id="IPR011701">
    <property type="entry name" value="MFS"/>
</dbReference>
<evidence type="ECO:0000256" key="1">
    <source>
        <dbReference type="ARBA" id="ARBA00004651"/>
    </source>
</evidence>
<dbReference type="PANTHER" id="PTHR23508:SF10">
    <property type="entry name" value="CARBOXYLIC ACID TRANSPORTER PROTEIN HOMOLOG"/>
    <property type="match status" value="1"/>
</dbReference>
<dbReference type="Gene3D" id="1.20.1250.20">
    <property type="entry name" value="MFS general substrate transporter like domains"/>
    <property type="match status" value="1"/>
</dbReference>
<dbReference type="Pfam" id="PF07690">
    <property type="entry name" value="MFS_1"/>
    <property type="match status" value="1"/>
</dbReference>
<keyword evidence="4 6" id="KW-0472">Membrane</keyword>
<feature type="transmembrane region" description="Helical" evidence="6">
    <location>
        <begin position="82"/>
        <end position="100"/>
    </location>
</feature>
<feature type="transmembrane region" description="Helical" evidence="6">
    <location>
        <begin position="52"/>
        <end position="70"/>
    </location>
</feature>
<gene>
    <name evidence="8" type="ORF">JOF43_000359</name>
</gene>